<dbReference type="RefSeq" id="WP_094048285.1">
    <property type="nucleotide sequence ID" value="NZ_CP022535.1"/>
</dbReference>
<organism evidence="3 4">
    <name type="scientific">Spiroplasma corruscae</name>
    <dbReference type="NCBI Taxonomy" id="216934"/>
    <lineage>
        <taxon>Bacteria</taxon>
        <taxon>Bacillati</taxon>
        <taxon>Mycoplasmatota</taxon>
        <taxon>Mollicutes</taxon>
        <taxon>Entomoplasmatales</taxon>
        <taxon>Spiroplasmataceae</taxon>
        <taxon>Spiroplasma</taxon>
    </lineage>
</organism>
<dbReference type="Pfam" id="PF13277">
    <property type="entry name" value="YmdB"/>
    <property type="match status" value="1"/>
</dbReference>
<dbReference type="SUPFAM" id="SSF56300">
    <property type="entry name" value="Metallo-dependent phosphatases"/>
    <property type="match status" value="1"/>
</dbReference>
<feature type="binding site" evidence="2">
    <location>
        <position position="8"/>
    </location>
    <ligand>
        <name>Fe cation</name>
        <dbReference type="ChEBI" id="CHEBI:24875"/>
        <label>1</label>
    </ligand>
</feature>
<keyword evidence="2" id="KW-0479">Metal-binding</keyword>
<evidence type="ECO:0000256" key="2">
    <source>
        <dbReference type="PIRSR" id="PIRSR004789-51"/>
    </source>
</evidence>
<dbReference type="NCBIfam" id="TIGR00282">
    <property type="entry name" value="TIGR00282 family metallophosphoesterase"/>
    <property type="match status" value="1"/>
</dbReference>
<dbReference type="Gene3D" id="3.60.21.10">
    <property type="match status" value="1"/>
</dbReference>
<evidence type="ECO:0000313" key="3">
    <source>
        <dbReference type="EMBL" id="ASP27972.1"/>
    </source>
</evidence>
<gene>
    <name evidence="3" type="ORF">SCORR_v1c01970</name>
</gene>
<dbReference type="GO" id="GO:0004113">
    <property type="term" value="F:2',3'-cyclic-nucleotide 3'-phosphodiesterase activity"/>
    <property type="evidence" value="ECO:0007669"/>
    <property type="project" value="TreeGrafter"/>
</dbReference>
<reference evidence="3 4" key="1">
    <citation type="submission" date="2017-07" db="EMBL/GenBank/DDBJ databases">
        <title>Complete genome sequence of Spiroplasma corruscae EC-1 (DSM 19793).</title>
        <authorList>
            <person name="Tsai Y.-M."/>
            <person name="Lo W.-S."/>
            <person name="Kuo C.-H."/>
        </authorList>
    </citation>
    <scope>NUCLEOTIDE SEQUENCE [LARGE SCALE GENOMIC DNA]</scope>
    <source>
        <strain evidence="3 4">EC-1</strain>
    </source>
</reference>
<dbReference type="InterPro" id="IPR005235">
    <property type="entry name" value="YmdB-like"/>
</dbReference>
<keyword evidence="4" id="KW-1185">Reference proteome</keyword>
<dbReference type="InterPro" id="IPR029052">
    <property type="entry name" value="Metallo-depent_PP-like"/>
</dbReference>
<dbReference type="AlphaFoldDB" id="A0A222EN95"/>
<feature type="binding site" evidence="2">
    <location>
        <position position="67"/>
    </location>
    <ligand>
        <name>Fe cation</name>
        <dbReference type="ChEBI" id="CHEBI:24875"/>
        <label>2</label>
    </ligand>
</feature>
<dbReference type="PANTHER" id="PTHR36303:SF1">
    <property type="entry name" value="2',3'-CYCLIC-NUCLEOTIDE 2'-PHOSPHODIESTERASE"/>
    <property type="match status" value="1"/>
</dbReference>
<protein>
    <submittedName>
        <fullName evidence="3">Putative metallophosphatase</fullName>
    </submittedName>
</protein>
<feature type="binding site" evidence="2">
    <location>
        <position position="39"/>
    </location>
    <ligand>
        <name>Fe cation</name>
        <dbReference type="ChEBI" id="CHEBI:24875"/>
        <label>1</label>
    </ligand>
</feature>
<dbReference type="CDD" id="cd07382">
    <property type="entry name" value="MPP_DR1281"/>
    <property type="match status" value="1"/>
</dbReference>
<dbReference type="PANTHER" id="PTHR36303">
    <property type="entry name" value="2',3'-CYCLIC-NUCLEOTIDE 2'-PHOSPHODIESTERASE"/>
    <property type="match status" value="1"/>
</dbReference>
<evidence type="ECO:0000313" key="4">
    <source>
        <dbReference type="Proteomes" id="UP000203229"/>
    </source>
</evidence>
<name>A0A222EN95_9MOLU</name>
<dbReference type="EMBL" id="CP022535">
    <property type="protein sequence ID" value="ASP27972.1"/>
    <property type="molecule type" value="Genomic_DNA"/>
</dbReference>
<dbReference type="OrthoDB" id="9801109at2"/>
<feature type="binding site" evidence="2">
    <location>
        <position position="148"/>
    </location>
    <ligand>
        <name>Fe cation</name>
        <dbReference type="ChEBI" id="CHEBI:24875"/>
        <label>2</label>
    </ligand>
</feature>
<dbReference type="Proteomes" id="UP000203229">
    <property type="component" value="Chromosome"/>
</dbReference>
<dbReference type="GO" id="GO:0046872">
    <property type="term" value="F:metal ion binding"/>
    <property type="evidence" value="ECO:0007669"/>
    <property type="project" value="UniProtKB-KW"/>
</dbReference>
<feature type="binding site" evidence="2">
    <location>
        <position position="175"/>
    </location>
    <ligand>
        <name>Fe cation</name>
        <dbReference type="ChEBI" id="CHEBI:24875"/>
        <label>1</label>
    </ligand>
</feature>
<dbReference type="KEGG" id="scou:SCORR_v1c01970"/>
<accession>A0A222EN95</accession>
<proteinExistence type="predicted"/>
<feature type="binding site" evidence="2">
    <location>
        <position position="173"/>
    </location>
    <ligand>
        <name>Fe cation</name>
        <dbReference type="ChEBI" id="CHEBI:24875"/>
        <label>2</label>
    </ligand>
</feature>
<feature type="binding site" evidence="2">
    <location>
        <position position="39"/>
    </location>
    <ligand>
        <name>Fe cation</name>
        <dbReference type="ChEBI" id="CHEBI:24875"/>
        <label>2</label>
    </ligand>
</feature>
<sequence length="254" mass="28320">MNILFIGDVFSSSGREIINLKLKDLVKKYKVDFIIANGENISHGKGINNNHYNFLKEQGINVITSGNHIFRQKDTCNFINEVDDLLRPHNMSSYLPGKGSYLYNCNNKKIRVTNLMGRMFMDPVNNPYESLDSILENDNSDIHIVDFHAEATAEKAAFAFNYDGKITALLGTHTHVQTADEQILEKGTAFITDVGMTGPLNSIIGVNPDEVILKEKTGLQAKFIPSSNSGQLCGVLLKISSNNKVEEIIRIKEK</sequence>
<dbReference type="PIRSF" id="PIRSF004789">
    <property type="entry name" value="DR1281"/>
    <property type="match status" value="1"/>
</dbReference>
<evidence type="ECO:0000256" key="1">
    <source>
        <dbReference type="PIRSR" id="PIRSR004789-50"/>
    </source>
</evidence>
<feature type="binding site" evidence="2">
    <location>
        <position position="40"/>
    </location>
    <ligand>
        <name>Fe cation</name>
        <dbReference type="ChEBI" id="CHEBI:24875"/>
        <label>1</label>
    </ligand>
</feature>
<feature type="active site" description="Proton donor" evidence="1">
    <location>
        <position position="68"/>
    </location>
</feature>